<evidence type="ECO:0000313" key="9">
    <source>
        <dbReference type="Proteomes" id="UP000708208"/>
    </source>
</evidence>
<feature type="region of interest" description="Disordered" evidence="5">
    <location>
        <begin position="1123"/>
        <end position="1170"/>
    </location>
</feature>
<comment type="caution">
    <text evidence="4">Lacks conserved residue(s) required for the propagation of feature annotation.</text>
</comment>
<feature type="region of interest" description="Disordered" evidence="5">
    <location>
        <begin position="1236"/>
        <end position="1256"/>
    </location>
</feature>
<dbReference type="AlphaFoldDB" id="A0A8J2J8L4"/>
<evidence type="ECO:0000256" key="1">
    <source>
        <dbReference type="ARBA" id="ARBA00022729"/>
    </source>
</evidence>
<keyword evidence="6" id="KW-1133">Transmembrane helix</keyword>
<evidence type="ECO:0000313" key="8">
    <source>
        <dbReference type="EMBL" id="CAG7714508.1"/>
    </source>
</evidence>
<dbReference type="InterPro" id="IPR053243">
    <property type="entry name" value="SJ_maturation_regulator"/>
</dbReference>
<keyword evidence="3" id="KW-0325">Glycoprotein</keyword>
<dbReference type="InterPro" id="IPR001190">
    <property type="entry name" value="SRCR"/>
</dbReference>
<dbReference type="OrthoDB" id="536948at2759"/>
<comment type="caution">
    <text evidence="8">The sequence shown here is derived from an EMBL/GenBank/DDBJ whole genome shotgun (WGS) entry which is preliminary data.</text>
</comment>
<keyword evidence="6" id="KW-0812">Transmembrane</keyword>
<organism evidence="8 9">
    <name type="scientific">Allacma fusca</name>
    <dbReference type="NCBI Taxonomy" id="39272"/>
    <lineage>
        <taxon>Eukaryota</taxon>
        <taxon>Metazoa</taxon>
        <taxon>Ecdysozoa</taxon>
        <taxon>Arthropoda</taxon>
        <taxon>Hexapoda</taxon>
        <taxon>Collembola</taxon>
        <taxon>Symphypleona</taxon>
        <taxon>Sminthuridae</taxon>
        <taxon>Allacma</taxon>
    </lineage>
</organism>
<feature type="region of interest" description="Disordered" evidence="5">
    <location>
        <begin position="1043"/>
        <end position="1066"/>
    </location>
</feature>
<proteinExistence type="predicted"/>
<keyword evidence="1" id="KW-0732">Signal</keyword>
<evidence type="ECO:0000256" key="6">
    <source>
        <dbReference type="SAM" id="Phobius"/>
    </source>
</evidence>
<evidence type="ECO:0000256" key="3">
    <source>
        <dbReference type="ARBA" id="ARBA00023180"/>
    </source>
</evidence>
<dbReference type="SMART" id="SM00202">
    <property type="entry name" value="SR"/>
    <property type="match status" value="1"/>
</dbReference>
<keyword evidence="9" id="KW-1185">Reference proteome</keyword>
<keyword evidence="4" id="KW-1015">Disulfide bond</keyword>
<dbReference type="Proteomes" id="UP000708208">
    <property type="component" value="Unassembled WGS sequence"/>
</dbReference>
<name>A0A8J2J8L4_9HEXA</name>
<dbReference type="PANTHER" id="PTHR47653:SF1">
    <property type="entry name" value="DELETED IN MALIGNANT BRAIN TUMORS 1 PROTEIN"/>
    <property type="match status" value="1"/>
</dbReference>
<dbReference type="GO" id="GO:0045217">
    <property type="term" value="P:cell-cell junction maintenance"/>
    <property type="evidence" value="ECO:0007669"/>
    <property type="project" value="TreeGrafter"/>
</dbReference>
<dbReference type="PANTHER" id="PTHR47653">
    <property type="entry name" value="PROTEIN BARK BEETLE"/>
    <property type="match status" value="1"/>
</dbReference>
<keyword evidence="2" id="KW-0677">Repeat</keyword>
<accession>A0A8J2J8L4</accession>
<protein>
    <recommendedName>
        <fullName evidence="7">SRCR domain-containing protein</fullName>
    </recommendedName>
</protein>
<reference evidence="8" key="1">
    <citation type="submission" date="2021-06" db="EMBL/GenBank/DDBJ databases">
        <authorList>
            <person name="Hodson N. C."/>
            <person name="Mongue J. A."/>
            <person name="Jaron S. K."/>
        </authorList>
    </citation>
    <scope>NUCLEOTIDE SEQUENCE</scope>
</reference>
<feature type="disulfide bond" evidence="4">
    <location>
        <begin position="92"/>
        <end position="102"/>
    </location>
</feature>
<dbReference type="Pfam" id="PF00530">
    <property type="entry name" value="SRCR"/>
    <property type="match status" value="1"/>
</dbReference>
<dbReference type="PROSITE" id="PS50287">
    <property type="entry name" value="SRCR_2"/>
    <property type="match status" value="1"/>
</dbReference>
<keyword evidence="6" id="KW-0472">Membrane</keyword>
<gene>
    <name evidence="8" type="ORF">AFUS01_LOCUS5363</name>
</gene>
<evidence type="ECO:0000256" key="5">
    <source>
        <dbReference type="SAM" id="MobiDB-lite"/>
    </source>
</evidence>
<evidence type="ECO:0000256" key="2">
    <source>
        <dbReference type="ARBA" id="ARBA00022737"/>
    </source>
</evidence>
<evidence type="ECO:0000256" key="4">
    <source>
        <dbReference type="PROSITE-ProRule" id="PRU00196"/>
    </source>
</evidence>
<feature type="transmembrane region" description="Helical" evidence="6">
    <location>
        <begin position="812"/>
        <end position="833"/>
    </location>
</feature>
<evidence type="ECO:0000259" key="7">
    <source>
        <dbReference type="PROSITE" id="PS50287"/>
    </source>
</evidence>
<dbReference type="GO" id="GO:0016020">
    <property type="term" value="C:membrane"/>
    <property type="evidence" value="ECO:0007669"/>
    <property type="project" value="InterPro"/>
</dbReference>
<feature type="domain" description="SRCR" evidence="7">
    <location>
        <begin position="11"/>
        <end position="129"/>
    </location>
</feature>
<sequence>MQRMEEDGKTVRLCAEDKCERGTNQGFLEFFNRTTLQWIPMCDNRFTERNAQVVCRQLGFDHMNIFLDFGRRIEYHYNSITRIRKWPEPFQCVGNEVSLDECPLRMNGQLYGYDYPCHWDDNFIFIHCGERNLNRTMEYWGGIRFTIPDFEQHLFEHRMHDAVTHSSFHRDESILEFVEITGAGILHNEKSPAVLTSMQSPIIRHVNITKCASHGLSVISAPKTLKLTQNRIVDNIGLGFSGLSLSGEAQQSEISSFFPLRELEIPYGLFGMVDICDTNKEIAVEERVILYYKYDNFPVDCVKIFSSVYHSKNLGFRLLQLNLFNSTGKPWPADYIKLIDGDIYNTTTEEIATITMEDDPSGSNKFYSTSWPSLSVKLHATGASGSHGFIAEVLTLPVPPIGGDRNIQHNISYSIFENNTEGAVYYGSAGEISPTVTLEKNRFINNCLQFYGNFSSCQSPIRFDVQNMLHIYIKNNILRGNQGGLRIVSDSSGTATSLKGYVHNNVFEKNSNRRVLHVEGKRSSPFQEIVFYRNIVTRNNANFHDLIFLSQVVSNLSENFFHANRGEHIMEVTGFEKVRLPVYQSCTHNSFFNNEAIDRSDKATIIAGSTGQQYVDNIFVNPANDYELITVNKSRPRALSRYGYDSQSAVDARNNWWGYHENIAVLGRIKDENDNIDLLRVLYQPFRTDNRTLLSGKCPPGYTLVADTCYMYVGGYMNFSEAKDFCKNENASMPYVESNFYSIINFLRNHQEDYDYWDRIWVQDVDRVGKCTIFVANGVQATECYYRLPFICETDPKVSIDPLAWTTDTVTIGAMVATFVAVVLIVFILVFWYTKSKQRKMERLERRNSIRASMRSSRSFTSMATLSEAGYRRRMAEIVASQKNLNTSNGNGLNNYNKMNGSFDSIEKSPSQMQSMDSTSYDLYETQTHNTGVSSPLSDFDEMSSFSRHPDPIGRPPNIVHGQHGLPPVSAVNKINVRADVLTKPSFDLTFQNQNFRETPSMGSIPPNEYWDSSNNLQSNGNIVKYKNTNATNDFHRSASMATASTFPIQPTSRDELNTDGSELMTPVSLHHHPAYGLPTNNNVGLFSKSFDNLEPDSYDRNFHRPSLPSFSANINNSETPTLPYHKDIPVDTNPFKSDPLTLSQEEPQDSYHRASPSQSVPGPRSAHDIHPVHGVIETSLDDLELDYNLDETVRPISTYLETNVDDSPGFSGGMRSAKSQFIPRETAHHHPNVLRESDFKALSNRSKSMPLETEM</sequence>
<feature type="compositionally biased region" description="Polar residues" evidence="5">
    <location>
        <begin position="1043"/>
        <end position="1052"/>
    </location>
</feature>
<dbReference type="EMBL" id="CAJVCH010034130">
    <property type="protein sequence ID" value="CAG7714508.1"/>
    <property type="molecule type" value="Genomic_DNA"/>
</dbReference>